<feature type="domain" description="DhaL" evidence="1">
    <location>
        <begin position="27"/>
        <end position="216"/>
    </location>
</feature>
<accession>Q9RXC5</accession>
<dbReference type="Pfam" id="PF13684">
    <property type="entry name" value="FakA-like_C"/>
    <property type="match status" value="1"/>
</dbReference>
<organism evidence="2 3">
    <name type="scientific">Deinococcus radiodurans (strain ATCC 13939 / DSM 20539 / JCM 16871 / CCUG 27074 / LMG 4051 / NBRC 15346 / NCIMB 9279 / VKM B-1422 / R1)</name>
    <dbReference type="NCBI Taxonomy" id="243230"/>
    <lineage>
        <taxon>Bacteria</taxon>
        <taxon>Thermotogati</taxon>
        <taxon>Deinococcota</taxon>
        <taxon>Deinococci</taxon>
        <taxon>Deinococcales</taxon>
        <taxon>Deinococcaceae</taxon>
        <taxon>Deinococcus</taxon>
    </lineage>
</organism>
<dbReference type="InterPro" id="IPR004007">
    <property type="entry name" value="DhaL_dom"/>
</dbReference>
<dbReference type="FunCoup" id="Q9RXC5">
    <property type="interactions" value="9"/>
</dbReference>
<dbReference type="Pfam" id="PF02734">
    <property type="entry name" value="Dak2"/>
    <property type="match status" value="1"/>
</dbReference>
<gene>
    <name evidence="2" type="ordered locus">DR_0390</name>
</gene>
<dbReference type="STRING" id="243230.DR_0390"/>
<dbReference type="EMBL" id="AE000513">
    <property type="protein sequence ID" value="AAF09965.1"/>
    <property type="molecule type" value="Genomic_DNA"/>
</dbReference>
<evidence type="ECO:0000259" key="1">
    <source>
        <dbReference type="PROSITE" id="PS51480"/>
    </source>
</evidence>
<dbReference type="eggNOG" id="COG1461">
    <property type="taxonomic scope" value="Bacteria"/>
</dbReference>
<proteinExistence type="predicted"/>
<dbReference type="OrthoDB" id="9760324at2"/>
<evidence type="ECO:0000313" key="2">
    <source>
        <dbReference type="EMBL" id="AAF09965.1"/>
    </source>
</evidence>
<dbReference type="InParanoid" id="Q9RXC5"/>
<dbReference type="Pfam" id="PF21645">
    <property type="entry name" value="FakA-like_M"/>
    <property type="match status" value="1"/>
</dbReference>
<dbReference type="SMART" id="SM01120">
    <property type="entry name" value="Dak2"/>
    <property type="match status" value="1"/>
</dbReference>
<dbReference type="PATRIC" id="fig|243230.17.peg.564"/>
<dbReference type="PANTHER" id="PTHR33434">
    <property type="entry name" value="DEGV DOMAIN-CONTAINING PROTEIN DR_1986-RELATED"/>
    <property type="match status" value="1"/>
</dbReference>
<dbReference type="InterPro" id="IPR036117">
    <property type="entry name" value="DhaL_dom_sf"/>
</dbReference>
<reference evidence="2 3" key="1">
    <citation type="journal article" date="1999" name="Science">
        <title>Genome sequence of the radioresistant bacterium Deinococcus radiodurans R1.</title>
        <authorList>
            <person name="White O."/>
            <person name="Eisen J.A."/>
            <person name="Heidelberg J.F."/>
            <person name="Hickey E.K."/>
            <person name="Peterson J.D."/>
            <person name="Dodson R.J."/>
            <person name="Haft D.H."/>
            <person name="Gwinn M.L."/>
            <person name="Nelson W.C."/>
            <person name="Richardson D.L."/>
            <person name="Moffat K.S."/>
            <person name="Qin H."/>
            <person name="Jiang L."/>
            <person name="Pamphile W."/>
            <person name="Crosby M."/>
            <person name="Shen M."/>
            <person name="Vamathevan J.J."/>
            <person name="Lam P."/>
            <person name="McDonald L."/>
            <person name="Utterback T."/>
            <person name="Zalewski C."/>
            <person name="Makarova K.S."/>
            <person name="Aravind L."/>
            <person name="Daly M.J."/>
            <person name="Minton K.W."/>
            <person name="Fleischmann R.D."/>
            <person name="Ketchum K.A."/>
            <person name="Nelson K.E."/>
            <person name="Salzberg S."/>
            <person name="Smith H.O."/>
            <person name="Venter J.C."/>
            <person name="Fraser C.M."/>
        </authorList>
    </citation>
    <scope>NUCLEOTIDE SEQUENCE [LARGE SCALE GENOMIC DNA]</scope>
    <source>
        <strain evidence="3">ATCC 13939 / DSM 20539 / JCM 16871 / LMG 4051 / NBRC 15346 / NCIMB 9279 / R1 / VKM B-1422</strain>
    </source>
</reference>
<dbReference type="HOGENOM" id="CLU_017496_1_0_0"/>
<dbReference type="PIR" id="H75526">
    <property type="entry name" value="H75526"/>
</dbReference>
<dbReference type="NCBIfam" id="TIGR03599">
    <property type="entry name" value="YloV"/>
    <property type="match status" value="1"/>
</dbReference>
<dbReference type="PANTHER" id="PTHR33434:SF4">
    <property type="entry name" value="PHOSPHATASE PROTEIN"/>
    <property type="match status" value="1"/>
</dbReference>
<dbReference type="GO" id="GO:0006071">
    <property type="term" value="P:glycerol metabolic process"/>
    <property type="evidence" value="ECO:0007669"/>
    <property type="project" value="InterPro"/>
</dbReference>
<dbReference type="InterPro" id="IPR050270">
    <property type="entry name" value="DegV_domain_contain"/>
</dbReference>
<sequence>MRWGCNVSDAPMSAGLAPEHVKTLKPADLARMFRTATDWLGVYREQVNALNVYPVPDGDTGTNMHLTMQSVRRELETADQHSMPAVARAISYGALLGARGNSGVILSQLLKGFAEAIRDCGEVDAAQLGKALRAAQKSGYGAVMKPVEGTILTVARGVADGAAKKADSADMVLENALFEGQKLLDQTPEMLPALKQAGVIDSGGQGYLYIVQGLLAALRGDDLPAAPEITSYAQQQFENEEFGFCTEFLMSEATRPIEEIRELVSPYGDSLLVVGAEGYVKGHIHTNEPDALLATVGRYGRMLKTKVEDMSEQHTEILGMTGAAARAEEEIPASGLVAVANGYGLVKQFRALGARIVSGGQTANPSVQDIVDAVRSVSAEKVVILPNNKNVLMAAEKAMELMEGRAVVVPTRTLGQGLGAALAFTPDTSAEELKDTMTEAAQAVTTFEVTRASRTTNITTKDGRTLAIAEGDVIGLQDDELVQAGGTPEESVLEMLGRGYDGQDIVTVFGGPQKTPEDLDALAERIGKVLPSVEVEVHPGGPDLYDYLVTLE</sequence>
<dbReference type="PaxDb" id="243230-DR_0390"/>
<name>Q9RXC5_DEIRA</name>
<dbReference type="Proteomes" id="UP000002524">
    <property type="component" value="Chromosome 1"/>
</dbReference>
<dbReference type="SUPFAM" id="SSF101473">
    <property type="entry name" value="DhaL-like"/>
    <property type="match status" value="1"/>
</dbReference>
<keyword evidence="3" id="KW-1185">Reference proteome</keyword>
<dbReference type="EnsemblBacteria" id="AAF09965">
    <property type="protein sequence ID" value="AAF09965"/>
    <property type="gene ID" value="DR_0390"/>
</dbReference>
<protein>
    <recommendedName>
        <fullName evidence="1">DhaL domain-containing protein</fullName>
    </recommendedName>
</protein>
<evidence type="ECO:0000313" key="3">
    <source>
        <dbReference type="Proteomes" id="UP000002524"/>
    </source>
</evidence>
<dbReference type="InterPro" id="IPR033470">
    <property type="entry name" value="FakA-like_C"/>
</dbReference>
<dbReference type="SMART" id="SM01121">
    <property type="entry name" value="Dak1_2"/>
    <property type="match status" value="1"/>
</dbReference>
<dbReference type="AlphaFoldDB" id="Q9RXC5"/>
<dbReference type="PROSITE" id="PS51480">
    <property type="entry name" value="DHAL"/>
    <property type="match status" value="1"/>
</dbReference>
<dbReference type="InterPro" id="IPR019986">
    <property type="entry name" value="YloV-like"/>
</dbReference>
<dbReference type="KEGG" id="dra:DR_0390"/>
<dbReference type="InterPro" id="IPR048394">
    <property type="entry name" value="FakA-like_M"/>
</dbReference>
<dbReference type="GO" id="GO:0004371">
    <property type="term" value="F:glycerone kinase activity"/>
    <property type="evidence" value="ECO:0007669"/>
    <property type="project" value="InterPro"/>
</dbReference>
<dbReference type="Gene3D" id="1.25.40.340">
    <property type="match status" value="1"/>
</dbReference>